<keyword evidence="1 3" id="KW-0663">Pyridoxal phosphate</keyword>
<organism evidence="4 5">
    <name type="scientific">Benzoatithermus flavus</name>
    <dbReference type="NCBI Taxonomy" id="3108223"/>
    <lineage>
        <taxon>Bacteria</taxon>
        <taxon>Pseudomonadati</taxon>
        <taxon>Pseudomonadota</taxon>
        <taxon>Alphaproteobacteria</taxon>
        <taxon>Geminicoccales</taxon>
        <taxon>Geminicoccaceae</taxon>
        <taxon>Benzoatithermus</taxon>
    </lineage>
</organism>
<dbReference type="CDD" id="cd00616">
    <property type="entry name" value="AHBA_syn"/>
    <property type="match status" value="1"/>
</dbReference>
<dbReference type="Gene3D" id="3.40.640.10">
    <property type="entry name" value="Type I PLP-dependent aspartate aminotransferase-like (Major domain)"/>
    <property type="match status" value="1"/>
</dbReference>
<dbReference type="SUPFAM" id="SSF53383">
    <property type="entry name" value="PLP-dependent transferases"/>
    <property type="match status" value="1"/>
</dbReference>
<dbReference type="PANTHER" id="PTHR30244:SF36">
    <property type="entry name" value="3-OXO-GLUCOSE-6-PHOSPHATE:GLUTAMATE AMINOTRANSFERASE"/>
    <property type="match status" value="1"/>
</dbReference>
<dbReference type="InterPro" id="IPR015421">
    <property type="entry name" value="PyrdxlP-dep_Trfase_major"/>
</dbReference>
<comment type="caution">
    <text evidence="4">The sequence shown here is derived from an EMBL/GenBank/DDBJ whole genome shotgun (WGS) entry which is preliminary data.</text>
</comment>
<dbReference type="EC" id="2.6.1.-" evidence="4"/>
<dbReference type="Pfam" id="PF01041">
    <property type="entry name" value="DegT_DnrJ_EryC1"/>
    <property type="match status" value="1"/>
</dbReference>
<reference evidence="4 5" key="1">
    <citation type="submission" date="2024-01" db="EMBL/GenBank/DDBJ databases">
        <title>Multi-omics insights into the function and evolution of sodium benzoate biodegradation pathways in Benzoatithermus flavus gen. nov., sp. nov. from hot spring.</title>
        <authorList>
            <person name="Hu C.-J."/>
            <person name="Li W.-J."/>
        </authorList>
    </citation>
    <scope>NUCLEOTIDE SEQUENCE [LARGE SCALE GENOMIC DNA]</scope>
    <source>
        <strain evidence="4 5">SYSU G07066</strain>
    </source>
</reference>
<evidence type="ECO:0000256" key="2">
    <source>
        <dbReference type="ARBA" id="ARBA00037999"/>
    </source>
</evidence>
<dbReference type="Gene3D" id="3.90.1150.10">
    <property type="entry name" value="Aspartate Aminotransferase, domain 1"/>
    <property type="match status" value="1"/>
</dbReference>
<protein>
    <submittedName>
        <fullName evidence="4">DegT/DnrJ/EryC1/StrS family aminotransferase</fullName>
        <ecNumber evidence="4">2.6.1.-</ecNumber>
    </submittedName>
</protein>
<dbReference type="GO" id="GO:0008483">
    <property type="term" value="F:transaminase activity"/>
    <property type="evidence" value="ECO:0007669"/>
    <property type="project" value="UniProtKB-KW"/>
</dbReference>
<dbReference type="InterPro" id="IPR000653">
    <property type="entry name" value="DegT/StrS_aminotransferase"/>
</dbReference>
<evidence type="ECO:0000256" key="3">
    <source>
        <dbReference type="RuleBase" id="RU004508"/>
    </source>
</evidence>
<dbReference type="PANTHER" id="PTHR30244">
    <property type="entry name" value="TRANSAMINASE"/>
    <property type="match status" value="1"/>
</dbReference>
<dbReference type="EMBL" id="JBBLZC010000001">
    <property type="protein sequence ID" value="MEK0081748.1"/>
    <property type="molecule type" value="Genomic_DNA"/>
</dbReference>
<accession>A0ABU8XKM2</accession>
<evidence type="ECO:0000313" key="4">
    <source>
        <dbReference type="EMBL" id="MEK0081748.1"/>
    </source>
</evidence>
<dbReference type="InterPro" id="IPR015422">
    <property type="entry name" value="PyrdxlP-dep_Trfase_small"/>
</dbReference>
<evidence type="ECO:0000313" key="5">
    <source>
        <dbReference type="Proteomes" id="UP001375743"/>
    </source>
</evidence>
<keyword evidence="4" id="KW-0808">Transferase</keyword>
<evidence type="ECO:0000256" key="1">
    <source>
        <dbReference type="ARBA" id="ARBA00022898"/>
    </source>
</evidence>
<keyword evidence="4" id="KW-0436">Ligase</keyword>
<comment type="similarity">
    <text evidence="2 3">Belongs to the DegT/DnrJ/EryC1 family.</text>
</comment>
<dbReference type="Proteomes" id="UP001375743">
    <property type="component" value="Unassembled WGS sequence"/>
</dbReference>
<dbReference type="PIRSF" id="PIRSF000390">
    <property type="entry name" value="PLP_StrS"/>
    <property type="match status" value="1"/>
</dbReference>
<name>A0ABU8XKM2_9PROT</name>
<gene>
    <name evidence="4" type="ORF">U1T56_01180</name>
</gene>
<sequence length="407" mass="43742">MNVPFLDLAAMHAGLWPELDQIWHLASRSGSFIGGELVERFETLWASYCGTRHCVGVDNGTSAIELTLAALGIGRGDEVIVPTNTFIATAEAVVATGARPVFVDVDPTTLLMTAETVAAAISPRTAAVIAVHLYGQPVDMDAIHRVADPAGIVVIEDAAQAHGARWQGRRTGSLSKAGCFSFYPGKNLGAFGDAGAIVTDDAALAERVRVMSNHGRPRNAPHRHEPGGTNHRLDALQAGILAVKLKHLDAWNASRAQAARHYAAVLADLPLELVTIDPRAVSSHHLMVVLTEQRDELRRKLSMAGVATGIHYPIPCHCQPAFAAEKHPPLPTAERAAGRLLSLPMFPQLTEVQIDYVANALRLALDEAVPLRPSLASYRFERGQVPKQLPEIHPRQGSRQVLTGDSL</sequence>
<dbReference type="GO" id="GO:0016874">
    <property type="term" value="F:ligase activity"/>
    <property type="evidence" value="ECO:0007669"/>
    <property type="project" value="UniProtKB-KW"/>
</dbReference>
<dbReference type="InterPro" id="IPR015424">
    <property type="entry name" value="PyrdxlP-dep_Trfase"/>
</dbReference>
<keyword evidence="4" id="KW-0032">Aminotransferase</keyword>
<keyword evidence="5" id="KW-1185">Reference proteome</keyword>
<proteinExistence type="inferred from homology"/>
<dbReference type="RefSeq" id="WP_418157595.1">
    <property type="nucleotide sequence ID" value="NZ_JBBLZC010000001.1"/>
</dbReference>